<keyword evidence="2" id="KW-1185">Reference proteome</keyword>
<evidence type="ECO:0000313" key="2">
    <source>
        <dbReference type="Proteomes" id="UP001642464"/>
    </source>
</evidence>
<name>A0ABP0HL45_9DINO</name>
<proteinExistence type="predicted"/>
<organism evidence="1 2">
    <name type="scientific">Durusdinium trenchii</name>
    <dbReference type="NCBI Taxonomy" id="1381693"/>
    <lineage>
        <taxon>Eukaryota</taxon>
        <taxon>Sar</taxon>
        <taxon>Alveolata</taxon>
        <taxon>Dinophyceae</taxon>
        <taxon>Suessiales</taxon>
        <taxon>Symbiodiniaceae</taxon>
        <taxon>Durusdinium</taxon>
    </lineage>
</organism>
<dbReference type="EMBL" id="CAXAMM010001114">
    <property type="protein sequence ID" value="CAK8990527.1"/>
    <property type="molecule type" value="Genomic_DNA"/>
</dbReference>
<feature type="non-terminal residue" evidence="1">
    <location>
        <position position="248"/>
    </location>
</feature>
<comment type="caution">
    <text evidence="1">The sequence shown here is derived from an EMBL/GenBank/DDBJ whole genome shotgun (WGS) entry which is preliminary data.</text>
</comment>
<gene>
    <name evidence="1" type="ORF">SCF082_LOCUS2265</name>
</gene>
<evidence type="ECO:0000313" key="1">
    <source>
        <dbReference type="EMBL" id="CAK8990527.1"/>
    </source>
</evidence>
<protein>
    <submittedName>
        <fullName evidence="1">UPF0652 protein</fullName>
    </submittedName>
</protein>
<reference evidence="1 2" key="1">
    <citation type="submission" date="2024-02" db="EMBL/GenBank/DDBJ databases">
        <authorList>
            <person name="Chen Y."/>
            <person name="Shah S."/>
            <person name="Dougan E. K."/>
            <person name="Thang M."/>
            <person name="Chan C."/>
        </authorList>
    </citation>
    <scope>NUCLEOTIDE SEQUENCE [LARGE SCALE GENOMIC DNA]</scope>
</reference>
<dbReference type="Proteomes" id="UP001642464">
    <property type="component" value="Unassembled WGS sequence"/>
</dbReference>
<sequence length="248" mass="27882">MAQATELKSAEAISAAIDRCDEGTLRRLLQTVIRKVPECRRKIAEDANLSAELYQVSEEERQKATADQYSEKVISEKVRGTVASDAVDFCERAKFVPMRLTYDERKYLRLIDATMHVGRPRGGTSWAPVTRARGALVGRSSATGMPWGTWSLAALAVALRLCPGAAEREELLLLQSKSSRTERTKSTWHSEWDLARIPGEQKIPLGEELELSFFSVVPTFGQDGNFIALLHFNSWKIAEYLKDEKHRL</sequence>
<accession>A0ABP0HL45</accession>